<dbReference type="STRING" id="1232681.ADIS_0340"/>
<dbReference type="Gene3D" id="2.130.10.10">
    <property type="entry name" value="YVTN repeat-like/Quinoprotein amine dehydrogenase"/>
    <property type="match status" value="2"/>
</dbReference>
<dbReference type="InterPro" id="IPR015943">
    <property type="entry name" value="WD40/YVTN_repeat-like_dom_sf"/>
</dbReference>
<sequence length="340" mass="37804">MLSCQDTDDPVPTPEVGDFALAFRGLDGLKVNELKLLEDRLYAMTNDGIYHGNVDAGELQLLGLKGKNIISAVVFSHREILASFWDVDFSSDRIADLFFTTDGGSTWITLDHDFGGGVEEPIFHLAWNPSRPDQLYATGYQVVAASTDRGITWTPVWGDFDMFANRMRAFINPVLPEEIWAGGQGGIENGYLVHLKAGQEAGFWNTLVPNPTTVKKVVFDTQNPQSIYVGWEGELSRTQNNGQTWQKLIDRHEEAHFFFGIGISEQDPQVVVAGKWAKVEGPQPFELMVSTDKGQHWAEVTFGEVSYGGILDLVISSQPGKERIFVGLDRGGVYEVTWTR</sequence>
<evidence type="ECO:0000313" key="1">
    <source>
        <dbReference type="EMBL" id="EON79111.1"/>
    </source>
</evidence>
<gene>
    <name evidence="1" type="ORF">ADIS_0340</name>
</gene>
<reference evidence="1 2" key="1">
    <citation type="submission" date="2013-02" db="EMBL/GenBank/DDBJ databases">
        <title>A novel strain isolated from Lonar lake, Maharashtra, India.</title>
        <authorList>
            <person name="Singh A."/>
        </authorList>
    </citation>
    <scope>NUCLEOTIDE SEQUENCE [LARGE SCALE GENOMIC DNA]</scope>
    <source>
        <strain evidence="1 2">AK24</strain>
    </source>
</reference>
<protein>
    <submittedName>
        <fullName evidence="1">Uncharacterized protein</fullName>
    </submittedName>
</protein>
<proteinExistence type="predicted"/>
<dbReference type="EMBL" id="AQHR01000015">
    <property type="protein sequence ID" value="EON79111.1"/>
    <property type="molecule type" value="Genomic_DNA"/>
</dbReference>
<accession>R7ZYD9</accession>
<name>R7ZYD9_9BACT</name>
<dbReference type="SUPFAM" id="SSF110296">
    <property type="entry name" value="Oligoxyloglucan reducing end-specific cellobiohydrolase"/>
    <property type="match status" value="1"/>
</dbReference>
<keyword evidence="2" id="KW-1185">Reference proteome</keyword>
<organism evidence="1 2">
    <name type="scientific">Lunatimonas lonarensis</name>
    <dbReference type="NCBI Taxonomy" id="1232681"/>
    <lineage>
        <taxon>Bacteria</taxon>
        <taxon>Pseudomonadati</taxon>
        <taxon>Bacteroidota</taxon>
        <taxon>Cytophagia</taxon>
        <taxon>Cytophagales</taxon>
        <taxon>Cyclobacteriaceae</taxon>
    </lineage>
</organism>
<comment type="caution">
    <text evidence="1">The sequence shown here is derived from an EMBL/GenBank/DDBJ whole genome shotgun (WGS) entry which is preliminary data.</text>
</comment>
<dbReference type="AlphaFoldDB" id="R7ZYD9"/>
<dbReference type="Proteomes" id="UP000013909">
    <property type="component" value="Unassembled WGS sequence"/>
</dbReference>
<evidence type="ECO:0000313" key="2">
    <source>
        <dbReference type="Proteomes" id="UP000013909"/>
    </source>
</evidence>